<keyword evidence="2" id="KW-1133">Transmembrane helix</keyword>
<dbReference type="EMBL" id="JACMRX010000003">
    <property type="protein sequence ID" value="KAF7992365.1"/>
    <property type="molecule type" value="Genomic_DNA"/>
</dbReference>
<feature type="region of interest" description="Disordered" evidence="1">
    <location>
        <begin position="259"/>
        <end position="284"/>
    </location>
</feature>
<feature type="transmembrane region" description="Helical" evidence="2">
    <location>
        <begin position="167"/>
        <end position="188"/>
    </location>
</feature>
<feature type="transmembrane region" description="Helical" evidence="2">
    <location>
        <begin position="194"/>
        <end position="219"/>
    </location>
</feature>
<feature type="compositionally biased region" description="Basic and acidic residues" evidence="1">
    <location>
        <begin position="54"/>
        <end position="68"/>
    </location>
</feature>
<comment type="caution">
    <text evidence="3">The sequence shown here is derived from an EMBL/GenBank/DDBJ whole genome shotgun (WGS) entry which is preliminary data.</text>
</comment>
<feature type="region of interest" description="Disordered" evidence="1">
    <location>
        <begin position="1"/>
        <end position="31"/>
    </location>
</feature>
<gene>
    <name evidence="3" type="ORF">HCN44_001690</name>
</gene>
<evidence type="ECO:0000313" key="3">
    <source>
        <dbReference type="EMBL" id="KAF7992365.1"/>
    </source>
</evidence>
<proteinExistence type="predicted"/>
<keyword evidence="2" id="KW-0472">Membrane</keyword>
<dbReference type="PANTHER" id="PTHR41155:SF1">
    <property type="entry name" value="FI19525P1"/>
    <property type="match status" value="1"/>
</dbReference>
<keyword evidence="2" id="KW-0812">Transmembrane</keyword>
<dbReference type="PANTHER" id="PTHR41155">
    <property type="entry name" value="FI19525P1"/>
    <property type="match status" value="1"/>
</dbReference>
<sequence length="284" mass="31805">MRHHNSGYLVHNGSDHHRAYSTDGEESHPGIREPSEYAVVHKSHSMIKPVGSVEKNHRSLYDKESEKRHGSRNGRGSDYSRDSPPNVHRHNGFGSEIYVSNGAYRATSDLSAIPSSKIDDRAPSHYSYGSARSGGSTIKTKTSRHGGIVVETMSTPNPFCPNTKGMCCLLLLLNLGLILVTLGFVIVVQFFEPIIVWILGIVFLIFGMMTLVGSLIYCVHVFKNAKHPHEVNPEDLYWTKHWQGHVGSAPEIHYKAGDKYPDDGASDRYSKYSTNYSDRRSNRY</sequence>
<evidence type="ECO:0000256" key="1">
    <source>
        <dbReference type="SAM" id="MobiDB-lite"/>
    </source>
</evidence>
<dbReference type="Proteomes" id="UP000639338">
    <property type="component" value="Unassembled WGS sequence"/>
</dbReference>
<evidence type="ECO:0000313" key="4">
    <source>
        <dbReference type="Proteomes" id="UP000639338"/>
    </source>
</evidence>
<feature type="compositionally biased region" description="Basic and acidic residues" evidence="1">
    <location>
        <begin position="13"/>
        <end position="31"/>
    </location>
</feature>
<organism evidence="3 4">
    <name type="scientific">Aphidius gifuensis</name>
    <name type="common">Parasitoid wasp</name>
    <dbReference type="NCBI Taxonomy" id="684658"/>
    <lineage>
        <taxon>Eukaryota</taxon>
        <taxon>Metazoa</taxon>
        <taxon>Ecdysozoa</taxon>
        <taxon>Arthropoda</taxon>
        <taxon>Hexapoda</taxon>
        <taxon>Insecta</taxon>
        <taxon>Pterygota</taxon>
        <taxon>Neoptera</taxon>
        <taxon>Endopterygota</taxon>
        <taxon>Hymenoptera</taxon>
        <taxon>Apocrita</taxon>
        <taxon>Ichneumonoidea</taxon>
        <taxon>Braconidae</taxon>
        <taxon>Aphidiinae</taxon>
        <taxon>Aphidius</taxon>
    </lineage>
</organism>
<feature type="compositionally biased region" description="Basic and acidic residues" evidence="1">
    <location>
        <begin position="259"/>
        <end position="270"/>
    </location>
</feature>
<keyword evidence="4" id="KW-1185">Reference proteome</keyword>
<dbReference type="AlphaFoldDB" id="A0A834XUL2"/>
<feature type="region of interest" description="Disordered" evidence="1">
    <location>
        <begin position="46"/>
        <end position="92"/>
    </location>
</feature>
<evidence type="ECO:0000256" key="2">
    <source>
        <dbReference type="SAM" id="Phobius"/>
    </source>
</evidence>
<protein>
    <submittedName>
        <fullName evidence="3">Uncharacterized protein</fullName>
    </submittedName>
</protein>
<dbReference type="OrthoDB" id="8188414at2759"/>
<accession>A0A834XUL2</accession>
<name>A0A834XUL2_APHGI</name>
<reference evidence="3 4" key="1">
    <citation type="submission" date="2020-08" db="EMBL/GenBank/DDBJ databases">
        <title>Aphidius gifuensis genome sequencing and assembly.</title>
        <authorList>
            <person name="Du Z."/>
        </authorList>
    </citation>
    <scope>NUCLEOTIDE SEQUENCE [LARGE SCALE GENOMIC DNA]</scope>
    <source>
        <strain evidence="3">YNYX2018</strain>
        <tissue evidence="3">Adults</tissue>
    </source>
</reference>